<dbReference type="GO" id="GO:0170056">
    <property type="term" value="F:cholesterol 7-desaturase [NAD(P)H] activity"/>
    <property type="evidence" value="ECO:0007669"/>
    <property type="project" value="UniProtKB-EC"/>
</dbReference>
<feature type="domain" description="Rieske" evidence="22">
    <location>
        <begin position="33"/>
        <end position="136"/>
    </location>
</feature>
<dbReference type="InterPro" id="IPR017941">
    <property type="entry name" value="Rieske_2Fe-2S"/>
</dbReference>
<dbReference type="EC" id="1.14.19.21" evidence="17"/>
<keyword evidence="5" id="KW-0001">2Fe-2S</keyword>
<dbReference type="GO" id="GO:0046872">
    <property type="term" value="F:metal ion binding"/>
    <property type="evidence" value="ECO:0007669"/>
    <property type="project" value="UniProtKB-KW"/>
</dbReference>
<evidence type="ECO:0000256" key="4">
    <source>
        <dbReference type="ARBA" id="ARBA00022692"/>
    </source>
</evidence>
<keyword evidence="9" id="KW-0560">Oxidoreductase</keyword>
<evidence type="ECO:0000256" key="18">
    <source>
        <dbReference type="ARBA" id="ARBA00030944"/>
    </source>
</evidence>
<comment type="cofactor">
    <cofactor evidence="1">
        <name>Fe cation</name>
        <dbReference type="ChEBI" id="CHEBI:24875"/>
    </cofactor>
</comment>
<keyword evidence="11" id="KW-0411">Iron-sulfur</keyword>
<proteinExistence type="inferred from homology"/>
<dbReference type="Proteomes" id="UP000183561">
    <property type="component" value="Unassembled WGS sequence"/>
</dbReference>
<keyword evidence="12" id="KW-0443">Lipid metabolism</keyword>
<evidence type="ECO:0000256" key="1">
    <source>
        <dbReference type="ARBA" id="ARBA00001962"/>
    </source>
</evidence>
<evidence type="ECO:0000256" key="8">
    <source>
        <dbReference type="ARBA" id="ARBA00022989"/>
    </source>
</evidence>
<keyword evidence="13" id="KW-0472">Membrane</keyword>
<gene>
    <name evidence="23" type="ORF">SAMN04490239_0971</name>
</gene>
<sequence length="333" mass="37283">MTSQETFTPSPYPATGLATAERIKLPAFPSSWYRVAASNDIAPGALHRMRWFGQELVCWRPANGGEARVFDAYCAHMGANIGQGGFVEDDRLVCPFHHWKYDCDGRNVEVPYRDKPQRGARQKVWTSAERNGQIFVWYDAEGREPDWFPPQLPEADDPEFICVVSEQSWTIRTHVQEILENAVDVSHFQFVHGVPGFGAVELVEDGPMFRATAAVTMETGRGSVEGAVESVLWGLGISLVRLVGAGGARTLFAVTPIDDETLFARHVFFVPGDESGPSRYGQSFMKEFSSQIVEDIPIWETKLYRPKPRLATGESAVLDFRRWASQFYPEGDN</sequence>
<protein>
    <recommendedName>
        <fullName evidence="17">cholesterol 7-desaturase</fullName>
        <ecNumber evidence="17">1.14.19.21</ecNumber>
    </recommendedName>
    <alternativeName>
        <fullName evidence="18">Rieske-type oxygenase</fullName>
    </alternativeName>
</protein>
<dbReference type="AlphaFoldDB" id="A0A1H4KXI0"/>
<dbReference type="InterPro" id="IPR045605">
    <property type="entry name" value="KshA-like_C"/>
</dbReference>
<dbReference type="GO" id="GO:0008203">
    <property type="term" value="P:cholesterol metabolic process"/>
    <property type="evidence" value="ECO:0007669"/>
    <property type="project" value="InterPro"/>
</dbReference>
<evidence type="ECO:0000256" key="6">
    <source>
        <dbReference type="ARBA" id="ARBA00022723"/>
    </source>
</evidence>
<dbReference type="SUPFAM" id="SSF50022">
    <property type="entry name" value="ISP domain"/>
    <property type="match status" value="1"/>
</dbReference>
<dbReference type="EMBL" id="FNSV01000005">
    <property type="protein sequence ID" value="SEB63249.1"/>
    <property type="molecule type" value="Genomic_DNA"/>
</dbReference>
<dbReference type="Pfam" id="PF19298">
    <property type="entry name" value="KshA_C"/>
    <property type="match status" value="1"/>
</dbReference>
<name>A0A1H4KXI0_9NOCA</name>
<dbReference type="Gene3D" id="3.90.380.10">
    <property type="entry name" value="Naphthalene 1,2-dioxygenase Alpha Subunit, Chain A, domain 1"/>
    <property type="match status" value="1"/>
</dbReference>
<dbReference type="PROSITE" id="PS51296">
    <property type="entry name" value="RIESKE"/>
    <property type="match status" value="1"/>
</dbReference>
<evidence type="ECO:0000256" key="13">
    <source>
        <dbReference type="ARBA" id="ARBA00023136"/>
    </source>
</evidence>
<evidence type="ECO:0000256" key="21">
    <source>
        <dbReference type="ARBA" id="ARBA00049548"/>
    </source>
</evidence>
<keyword evidence="6" id="KW-0479">Metal-binding</keyword>
<evidence type="ECO:0000259" key="22">
    <source>
        <dbReference type="PROSITE" id="PS51296"/>
    </source>
</evidence>
<dbReference type="GO" id="GO:0016020">
    <property type="term" value="C:membrane"/>
    <property type="evidence" value="ECO:0007669"/>
    <property type="project" value="UniProtKB-SubCell"/>
</dbReference>
<keyword evidence="24" id="KW-1185">Reference proteome</keyword>
<evidence type="ECO:0000256" key="19">
    <source>
        <dbReference type="ARBA" id="ARBA00046982"/>
    </source>
</evidence>
<dbReference type="RefSeq" id="WP_072946505.1">
    <property type="nucleotide sequence ID" value="NZ_FNSV01000005.1"/>
</dbReference>
<dbReference type="PANTHER" id="PTHR21266:SF32">
    <property type="entry name" value="CHOLESTEROL 7-DESATURASE NVD"/>
    <property type="match status" value="1"/>
</dbReference>
<evidence type="ECO:0000256" key="12">
    <source>
        <dbReference type="ARBA" id="ARBA00023098"/>
    </source>
</evidence>
<organism evidence="23 24">
    <name type="scientific">Rhodococcus koreensis</name>
    <dbReference type="NCBI Taxonomy" id="99653"/>
    <lineage>
        <taxon>Bacteria</taxon>
        <taxon>Bacillati</taxon>
        <taxon>Actinomycetota</taxon>
        <taxon>Actinomycetes</taxon>
        <taxon>Mycobacteriales</taxon>
        <taxon>Nocardiaceae</taxon>
        <taxon>Rhodococcus</taxon>
    </lineage>
</organism>
<comment type="pathway">
    <text evidence="3">Hormone biosynthesis.</text>
</comment>
<comment type="catalytic activity">
    <reaction evidence="21">
        <text>cholesterol + NADPH + O2 + H(+) = 7-dehydrocholesterol + NADP(+) + 2 H2O</text>
        <dbReference type="Rhea" id="RHEA:45024"/>
        <dbReference type="ChEBI" id="CHEBI:15377"/>
        <dbReference type="ChEBI" id="CHEBI:15378"/>
        <dbReference type="ChEBI" id="CHEBI:15379"/>
        <dbReference type="ChEBI" id="CHEBI:16113"/>
        <dbReference type="ChEBI" id="CHEBI:17759"/>
        <dbReference type="ChEBI" id="CHEBI:57783"/>
        <dbReference type="ChEBI" id="CHEBI:58349"/>
        <dbReference type="EC" id="1.14.19.21"/>
    </reaction>
    <physiologicalReaction direction="left-to-right" evidence="21">
        <dbReference type="Rhea" id="RHEA:45025"/>
    </physiologicalReaction>
</comment>
<reference evidence="24" key="1">
    <citation type="submission" date="2016-10" db="EMBL/GenBank/DDBJ databases">
        <authorList>
            <person name="Varghese N."/>
            <person name="Submissions S."/>
        </authorList>
    </citation>
    <scope>NUCLEOTIDE SEQUENCE [LARGE SCALE GENOMIC DNA]</scope>
    <source>
        <strain evidence="24">DSM 44498</strain>
    </source>
</reference>
<dbReference type="Pfam" id="PF00355">
    <property type="entry name" value="Rieske"/>
    <property type="match status" value="1"/>
</dbReference>
<comment type="similarity">
    <text evidence="16">Belongs to the cholesterol 7-desaturase family.</text>
</comment>
<accession>A0A1H4KXI0</accession>
<keyword evidence="23" id="KW-0223">Dioxygenase</keyword>
<dbReference type="GO" id="GO:0051213">
    <property type="term" value="F:dioxygenase activity"/>
    <property type="evidence" value="ECO:0007669"/>
    <property type="project" value="UniProtKB-KW"/>
</dbReference>
<evidence type="ECO:0000256" key="10">
    <source>
        <dbReference type="ARBA" id="ARBA00023004"/>
    </source>
</evidence>
<evidence type="ECO:0000256" key="20">
    <source>
        <dbReference type="ARBA" id="ARBA00047853"/>
    </source>
</evidence>
<dbReference type="GO" id="GO:0004497">
    <property type="term" value="F:monooxygenase activity"/>
    <property type="evidence" value="ECO:0007669"/>
    <property type="project" value="UniProtKB-ARBA"/>
</dbReference>
<dbReference type="InterPro" id="IPR036922">
    <property type="entry name" value="Rieske_2Fe-2S_sf"/>
</dbReference>
<comment type="catalytic activity">
    <reaction evidence="20">
        <text>cholesterol + NADH + O2 + H(+) = 7-dehydrocholesterol + NAD(+) + 2 H2O</text>
        <dbReference type="Rhea" id="RHEA:51644"/>
        <dbReference type="ChEBI" id="CHEBI:15377"/>
        <dbReference type="ChEBI" id="CHEBI:15378"/>
        <dbReference type="ChEBI" id="CHEBI:15379"/>
        <dbReference type="ChEBI" id="CHEBI:16113"/>
        <dbReference type="ChEBI" id="CHEBI:17759"/>
        <dbReference type="ChEBI" id="CHEBI:57540"/>
        <dbReference type="ChEBI" id="CHEBI:57945"/>
        <dbReference type="EC" id="1.14.19.21"/>
    </reaction>
    <physiologicalReaction direction="left-to-right" evidence="20">
        <dbReference type="Rhea" id="RHEA:51645"/>
    </physiologicalReaction>
</comment>
<keyword evidence="7" id="KW-0442">Lipid degradation</keyword>
<evidence type="ECO:0000256" key="17">
    <source>
        <dbReference type="ARBA" id="ARBA00026095"/>
    </source>
</evidence>
<keyword evidence="14" id="KW-0753">Steroid metabolism</keyword>
<evidence type="ECO:0000313" key="23">
    <source>
        <dbReference type="EMBL" id="SEB63249.1"/>
    </source>
</evidence>
<dbReference type="InterPro" id="IPR050584">
    <property type="entry name" value="Cholesterol_7-desaturase"/>
</dbReference>
<evidence type="ECO:0000313" key="24">
    <source>
        <dbReference type="Proteomes" id="UP000183561"/>
    </source>
</evidence>
<keyword evidence="10" id="KW-0408">Iron</keyword>
<evidence type="ECO:0000256" key="9">
    <source>
        <dbReference type="ARBA" id="ARBA00023002"/>
    </source>
</evidence>
<evidence type="ECO:0000256" key="14">
    <source>
        <dbReference type="ARBA" id="ARBA00023221"/>
    </source>
</evidence>
<evidence type="ECO:0000256" key="15">
    <source>
        <dbReference type="ARBA" id="ARBA00025712"/>
    </source>
</evidence>
<comment type="subunit">
    <text evidence="19">Homotrimer. The two-component system 3-ketosteroid-9-alpha-monooxygenase is composed of an oxygenase component KshA and a reductase component KshB.</text>
</comment>
<dbReference type="PANTHER" id="PTHR21266">
    <property type="entry name" value="IRON-SULFUR DOMAIN CONTAINING PROTEIN"/>
    <property type="match status" value="1"/>
</dbReference>
<dbReference type="GO" id="GO:0005737">
    <property type="term" value="C:cytoplasm"/>
    <property type="evidence" value="ECO:0007669"/>
    <property type="project" value="TreeGrafter"/>
</dbReference>
<evidence type="ECO:0000256" key="2">
    <source>
        <dbReference type="ARBA" id="ARBA00004370"/>
    </source>
</evidence>
<dbReference type="GO" id="GO:0016042">
    <property type="term" value="P:lipid catabolic process"/>
    <property type="evidence" value="ECO:0007669"/>
    <property type="project" value="UniProtKB-KW"/>
</dbReference>
<evidence type="ECO:0000256" key="5">
    <source>
        <dbReference type="ARBA" id="ARBA00022714"/>
    </source>
</evidence>
<dbReference type="SUPFAM" id="SSF55961">
    <property type="entry name" value="Bet v1-like"/>
    <property type="match status" value="1"/>
</dbReference>
<dbReference type="GO" id="GO:0051537">
    <property type="term" value="F:2 iron, 2 sulfur cluster binding"/>
    <property type="evidence" value="ECO:0007669"/>
    <property type="project" value="UniProtKB-KW"/>
</dbReference>
<keyword evidence="8" id="KW-1133">Transmembrane helix</keyword>
<keyword evidence="4" id="KW-0812">Transmembrane</keyword>
<dbReference type="Gene3D" id="2.102.10.10">
    <property type="entry name" value="Rieske [2Fe-2S] iron-sulphur domain"/>
    <property type="match status" value="1"/>
</dbReference>
<evidence type="ECO:0000256" key="3">
    <source>
        <dbReference type="ARBA" id="ARBA00004972"/>
    </source>
</evidence>
<evidence type="ECO:0000256" key="16">
    <source>
        <dbReference type="ARBA" id="ARBA00025729"/>
    </source>
</evidence>
<comment type="pathway">
    <text evidence="15">Steroid hormone biosynthesis; dafachronic acid biosynthesis.</text>
</comment>
<comment type="subcellular location">
    <subcellularLocation>
        <location evidence="2">Membrane</location>
    </subcellularLocation>
</comment>
<evidence type="ECO:0000256" key="7">
    <source>
        <dbReference type="ARBA" id="ARBA00022963"/>
    </source>
</evidence>
<evidence type="ECO:0000256" key="11">
    <source>
        <dbReference type="ARBA" id="ARBA00023014"/>
    </source>
</evidence>